<comment type="caution">
    <text evidence="1">The sequence shown here is derived from an EMBL/GenBank/DDBJ whole genome shotgun (WGS) entry which is preliminary data.</text>
</comment>
<dbReference type="EMBL" id="JANPWB010000011">
    <property type="protein sequence ID" value="KAJ1130224.1"/>
    <property type="molecule type" value="Genomic_DNA"/>
</dbReference>
<organism evidence="1 2">
    <name type="scientific">Pleurodeles waltl</name>
    <name type="common">Iberian ribbed newt</name>
    <dbReference type="NCBI Taxonomy" id="8319"/>
    <lineage>
        <taxon>Eukaryota</taxon>
        <taxon>Metazoa</taxon>
        <taxon>Chordata</taxon>
        <taxon>Craniata</taxon>
        <taxon>Vertebrata</taxon>
        <taxon>Euteleostomi</taxon>
        <taxon>Amphibia</taxon>
        <taxon>Batrachia</taxon>
        <taxon>Caudata</taxon>
        <taxon>Salamandroidea</taxon>
        <taxon>Salamandridae</taxon>
        <taxon>Pleurodelinae</taxon>
        <taxon>Pleurodeles</taxon>
    </lineage>
</organism>
<dbReference type="Proteomes" id="UP001066276">
    <property type="component" value="Chromosome 7"/>
</dbReference>
<keyword evidence="2" id="KW-1185">Reference proteome</keyword>
<protein>
    <submittedName>
        <fullName evidence="1">Uncharacterized protein</fullName>
    </submittedName>
</protein>
<sequence length="89" mass="10309">MTQFRHHGMNRGQLCMAEQVSEEFRRYYAELYASRHPHNYSATSDHLAHIAIKWLTSVERERLMVPLRPMEIVEALKAVLSGKAPVQMG</sequence>
<proteinExistence type="predicted"/>
<accession>A0AAV7PSL1</accession>
<dbReference type="AlphaFoldDB" id="A0AAV7PSL1"/>
<gene>
    <name evidence="1" type="ORF">NDU88_008580</name>
</gene>
<reference evidence="1" key="1">
    <citation type="journal article" date="2022" name="bioRxiv">
        <title>Sequencing and chromosome-scale assembly of the giantPleurodeles waltlgenome.</title>
        <authorList>
            <person name="Brown T."/>
            <person name="Elewa A."/>
            <person name="Iarovenko S."/>
            <person name="Subramanian E."/>
            <person name="Araus A.J."/>
            <person name="Petzold A."/>
            <person name="Susuki M."/>
            <person name="Suzuki K.-i.T."/>
            <person name="Hayashi T."/>
            <person name="Toyoda A."/>
            <person name="Oliveira C."/>
            <person name="Osipova E."/>
            <person name="Leigh N.D."/>
            <person name="Simon A."/>
            <person name="Yun M.H."/>
        </authorList>
    </citation>
    <scope>NUCLEOTIDE SEQUENCE</scope>
    <source>
        <strain evidence="1">20211129_DDA</strain>
        <tissue evidence="1">Liver</tissue>
    </source>
</reference>
<evidence type="ECO:0000313" key="1">
    <source>
        <dbReference type="EMBL" id="KAJ1130224.1"/>
    </source>
</evidence>
<name>A0AAV7PSL1_PLEWA</name>
<evidence type="ECO:0000313" key="2">
    <source>
        <dbReference type="Proteomes" id="UP001066276"/>
    </source>
</evidence>